<dbReference type="Gene3D" id="1.10.1740.10">
    <property type="match status" value="1"/>
</dbReference>
<dbReference type="Pfam" id="PF22582">
    <property type="entry name" value="Amylosucrase_C-like"/>
    <property type="match status" value="1"/>
</dbReference>
<keyword evidence="3" id="KW-1185">Reference proteome</keyword>
<evidence type="ECO:0000313" key="3">
    <source>
        <dbReference type="Proteomes" id="UP001257914"/>
    </source>
</evidence>
<reference evidence="2 3" key="1">
    <citation type="submission" date="2023-10" db="EMBL/GenBank/DDBJ databases">
        <title>Psychrosphaera aquimaarina strain SW33 isolated from seawater.</title>
        <authorList>
            <person name="Bayburt H."/>
            <person name="Kim J.M."/>
            <person name="Choi B.J."/>
            <person name="Jeon C.O."/>
        </authorList>
    </citation>
    <scope>NUCLEOTIDE SEQUENCE [LARGE SCALE GENOMIC DNA]</scope>
    <source>
        <strain evidence="2 3">KCTC 52743</strain>
    </source>
</reference>
<dbReference type="Gene3D" id="3.20.20.80">
    <property type="entry name" value="Glycosidases"/>
    <property type="match status" value="1"/>
</dbReference>
<dbReference type="InterPro" id="IPR017853">
    <property type="entry name" value="GH"/>
</dbReference>
<sequence length="640" mass="73239">MDHNKQCQQCLTRIKASGKYQALLSNKTQVFEQRLDQNFPRLFSLLLTIYDNQYDLYSHIEALVCELLGSFKKRKISLKRSDELRVLNPSWYRNEQMVGMAVYVDLVADDLQTLITKIPYYQELGITYLHLMPLYLSPEGDSDGGYAVSDYRQVDPKLGATKDLKALAVALKKAGINLVLDFVFNHTSDEHQWAQKAQQGDEQFQDYYFLFSDREDADQYDNALREIFPSVRRGCFTYLDQMQKWVWTTFNSFQWDLNYQNPAVFRAMTQEMLYLANLGCDLLRLDALAFVWKEKGTQCENLPKAHLLIQAFNVCREIVCPGVVFKSEAIVHPDEVVKYIGKEECQTSYNPLLMALMWESLATRKTELLQLSLQRRFTINNDCSWVNYARCHDDIGWTFDDADAGELGINGESHREFLNKFYTGSFEGSFSKGLGFQYNPENGDCRVCGSLASLCGLEKALISQNQEHIEHAVARIKLLHGIILTIGGIPLLYQGDELAALNDYSFEQDDKKKHDSRWVNRPKLTTNMLVASNTEGTAQHAVFTAIKKMIALRKASPILGESDTQILLLTQPNLLAYKRSHATIGTATIVANFSEFPQTVSLHELDVEDHLELTDQISDTRYTNVRELTLAPYQILWLTK</sequence>
<dbReference type="SUPFAM" id="SSF51011">
    <property type="entry name" value="Glycosyl hydrolase domain"/>
    <property type="match status" value="1"/>
</dbReference>
<dbReference type="Gene3D" id="3.90.400.10">
    <property type="entry name" value="Oligo-1,6-glucosidase, Domain 2"/>
    <property type="match status" value="1"/>
</dbReference>
<feature type="domain" description="Glycosyl hydrolase family 13 catalytic" evidence="1">
    <location>
        <begin position="101"/>
        <end position="553"/>
    </location>
</feature>
<dbReference type="PANTHER" id="PTHR10357:SF213">
    <property type="entry name" value="ALPHA AMYLASE CATALYTIC REGION"/>
    <property type="match status" value="1"/>
</dbReference>
<dbReference type="Pfam" id="PF00128">
    <property type="entry name" value="Alpha-amylase"/>
    <property type="match status" value="1"/>
</dbReference>
<dbReference type="InterPro" id="IPR055218">
    <property type="entry name" value="Amylosucrase_C"/>
</dbReference>
<dbReference type="InterPro" id="IPR044077">
    <property type="entry name" value="Amylosucrase"/>
</dbReference>
<dbReference type="InterPro" id="IPR013780">
    <property type="entry name" value="Glyco_hydro_b"/>
</dbReference>
<dbReference type="SMART" id="SM00642">
    <property type="entry name" value="Aamy"/>
    <property type="match status" value="1"/>
</dbReference>
<dbReference type="EMBL" id="JAWCUA010000010">
    <property type="protein sequence ID" value="MDU0114319.1"/>
    <property type="molecule type" value="Genomic_DNA"/>
</dbReference>
<dbReference type="PANTHER" id="PTHR10357">
    <property type="entry name" value="ALPHA-AMYLASE FAMILY MEMBER"/>
    <property type="match status" value="1"/>
</dbReference>
<dbReference type="SUPFAM" id="SSF51445">
    <property type="entry name" value="(Trans)glycosidases"/>
    <property type="match status" value="1"/>
</dbReference>
<proteinExistence type="predicted"/>
<dbReference type="Proteomes" id="UP001257914">
    <property type="component" value="Unassembled WGS sequence"/>
</dbReference>
<dbReference type="CDD" id="cd11324">
    <property type="entry name" value="AmyAc_Amylosucrase"/>
    <property type="match status" value="1"/>
</dbReference>
<gene>
    <name evidence="2" type="ORF">RT723_15235</name>
</gene>
<dbReference type="InterPro" id="IPR006047">
    <property type="entry name" value="GH13_cat_dom"/>
</dbReference>
<comment type="caution">
    <text evidence="2">The sequence shown here is derived from an EMBL/GenBank/DDBJ whole genome shotgun (WGS) entry which is preliminary data.</text>
</comment>
<dbReference type="RefSeq" id="WP_315947936.1">
    <property type="nucleotide sequence ID" value="NZ_JAWCUA010000010.1"/>
</dbReference>
<evidence type="ECO:0000313" key="2">
    <source>
        <dbReference type="EMBL" id="MDU0114319.1"/>
    </source>
</evidence>
<organism evidence="2 3">
    <name type="scientific">Psychrosphaera aquimarina</name>
    <dbReference type="NCBI Taxonomy" id="2044854"/>
    <lineage>
        <taxon>Bacteria</taxon>
        <taxon>Pseudomonadati</taxon>
        <taxon>Pseudomonadota</taxon>
        <taxon>Gammaproteobacteria</taxon>
        <taxon>Alteromonadales</taxon>
        <taxon>Pseudoalteromonadaceae</taxon>
        <taxon>Psychrosphaera</taxon>
    </lineage>
</organism>
<accession>A0ABU3R3S3</accession>
<dbReference type="InterPro" id="IPR045857">
    <property type="entry name" value="O16G_dom_2"/>
</dbReference>
<name>A0ABU3R3S3_9GAMM</name>
<protein>
    <submittedName>
        <fullName evidence="2">Amylosucrase</fullName>
    </submittedName>
</protein>
<evidence type="ECO:0000259" key="1">
    <source>
        <dbReference type="SMART" id="SM00642"/>
    </source>
</evidence>
<dbReference type="Gene3D" id="2.60.40.1180">
    <property type="entry name" value="Golgi alpha-mannosidase II"/>
    <property type="match status" value="1"/>
</dbReference>